<dbReference type="GO" id="GO:0004181">
    <property type="term" value="F:metallocarboxypeptidase activity"/>
    <property type="evidence" value="ECO:0007669"/>
    <property type="project" value="InterPro"/>
</dbReference>
<feature type="compositionally biased region" description="Low complexity" evidence="16">
    <location>
        <begin position="43"/>
        <end position="57"/>
    </location>
</feature>
<dbReference type="PROSITE" id="PS52035">
    <property type="entry name" value="PEPTIDASE_M14"/>
    <property type="match status" value="1"/>
</dbReference>
<comment type="subcellular location">
    <subcellularLocation>
        <location evidence="3">Secreted</location>
    </subcellularLocation>
    <subcellularLocation>
        <location evidence="2">Vacuole</location>
    </subcellularLocation>
</comment>
<keyword evidence="7" id="KW-0479">Metal-binding</keyword>
<evidence type="ECO:0000256" key="5">
    <source>
        <dbReference type="ARBA" id="ARBA00022525"/>
    </source>
</evidence>
<name>A0A7C8IVD8_9PEZI</name>
<dbReference type="GO" id="GO:0005773">
    <property type="term" value="C:vacuole"/>
    <property type="evidence" value="ECO:0007669"/>
    <property type="project" value="UniProtKB-SubCell"/>
</dbReference>
<dbReference type="FunFam" id="3.40.630.10:FF:000060">
    <property type="entry name" value="Putative metallocarboxypeptidase ecm14"/>
    <property type="match status" value="1"/>
</dbReference>
<evidence type="ECO:0000256" key="1">
    <source>
        <dbReference type="ARBA" id="ARBA00001947"/>
    </source>
</evidence>
<evidence type="ECO:0000259" key="18">
    <source>
        <dbReference type="PROSITE" id="PS52035"/>
    </source>
</evidence>
<evidence type="ECO:0000256" key="12">
    <source>
        <dbReference type="ARBA" id="ARBA00025210"/>
    </source>
</evidence>
<accession>A0A7C8IVD8</accession>
<keyword evidence="11" id="KW-0961">Cell wall biogenesis/degradation</keyword>
<comment type="caution">
    <text evidence="15">Lacks conserved residue(s) required for the propagation of feature annotation.</text>
</comment>
<evidence type="ECO:0000256" key="15">
    <source>
        <dbReference type="PROSITE-ProRule" id="PRU01379"/>
    </source>
</evidence>
<keyword evidence="6" id="KW-0926">Vacuole</keyword>
<evidence type="ECO:0000256" key="4">
    <source>
        <dbReference type="ARBA" id="ARBA00005988"/>
    </source>
</evidence>
<evidence type="ECO:0000256" key="10">
    <source>
        <dbReference type="ARBA" id="ARBA00023157"/>
    </source>
</evidence>
<keyword evidence="8 17" id="KW-0732">Signal</keyword>
<comment type="cofactor">
    <cofactor evidence="1">
        <name>Zn(2+)</name>
        <dbReference type="ChEBI" id="CHEBI:29105"/>
    </cofactor>
</comment>
<dbReference type="SUPFAM" id="SSF53187">
    <property type="entry name" value="Zn-dependent exopeptidases"/>
    <property type="match status" value="1"/>
</dbReference>
<evidence type="ECO:0000256" key="11">
    <source>
        <dbReference type="ARBA" id="ARBA00023316"/>
    </source>
</evidence>
<reference evidence="19 20" key="1">
    <citation type="submission" date="2019-12" db="EMBL/GenBank/DDBJ databases">
        <title>Draft genome sequence of the ascomycete Xylaria multiplex DSM 110363.</title>
        <authorList>
            <person name="Buettner E."/>
            <person name="Kellner H."/>
        </authorList>
    </citation>
    <scope>NUCLEOTIDE SEQUENCE [LARGE SCALE GENOMIC DNA]</scope>
    <source>
        <strain evidence="19 20">DSM 110363</strain>
    </source>
</reference>
<comment type="caution">
    <text evidence="19">The sequence shown here is derived from an EMBL/GenBank/DDBJ whole genome shotgun (WGS) entry which is preliminary data.</text>
</comment>
<evidence type="ECO:0000256" key="2">
    <source>
        <dbReference type="ARBA" id="ARBA00004116"/>
    </source>
</evidence>
<dbReference type="OrthoDB" id="3626597at2759"/>
<dbReference type="EMBL" id="WUBL01000015">
    <property type="protein sequence ID" value="KAF2971258.1"/>
    <property type="molecule type" value="Genomic_DNA"/>
</dbReference>
<dbReference type="FunCoup" id="A0A7C8IVD8">
    <property type="interactions" value="751"/>
</dbReference>
<dbReference type="PANTHER" id="PTHR11705:SF147">
    <property type="entry name" value="INACTIVE METALLOCARBOXYPEPTIDASE ECM14"/>
    <property type="match status" value="1"/>
</dbReference>
<dbReference type="PANTHER" id="PTHR11705">
    <property type="entry name" value="PROTEASE FAMILY M14 CARBOXYPEPTIDASE A,B"/>
    <property type="match status" value="1"/>
</dbReference>
<evidence type="ECO:0000313" key="19">
    <source>
        <dbReference type="EMBL" id="KAF2971258.1"/>
    </source>
</evidence>
<evidence type="ECO:0000256" key="9">
    <source>
        <dbReference type="ARBA" id="ARBA00022833"/>
    </source>
</evidence>
<dbReference type="InParanoid" id="A0A7C8IVD8"/>
<dbReference type="PRINTS" id="PR00765">
    <property type="entry name" value="CRBOXYPTASEA"/>
</dbReference>
<dbReference type="AlphaFoldDB" id="A0A7C8IVD8"/>
<feature type="domain" description="Peptidase M14" evidence="18">
    <location>
        <begin position="216"/>
        <end position="533"/>
    </location>
</feature>
<evidence type="ECO:0000313" key="20">
    <source>
        <dbReference type="Proteomes" id="UP000481858"/>
    </source>
</evidence>
<dbReference type="SMART" id="SM00631">
    <property type="entry name" value="Zn_pept"/>
    <property type="match status" value="1"/>
</dbReference>
<evidence type="ECO:0000256" key="14">
    <source>
        <dbReference type="ARBA" id="ARBA00026213"/>
    </source>
</evidence>
<feature type="chain" id="PRO_5028828939" description="Inactive metallocarboxypeptidase ECM14" evidence="17">
    <location>
        <begin position="29"/>
        <end position="578"/>
    </location>
</feature>
<evidence type="ECO:0000256" key="6">
    <source>
        <dbReference type="ARBA" id="ARBA00022554"/>
    </source>
</evidence>
<evidence type="ECO:0000256" key="13">
    <source>
        <dbReference type="ARBA" id="ARBA00026187"/>
    </source>
</evidence>
<proteinExistence type="inferred from homology"/>
<protein>
    <recommendedName>
        <fullName evidence="13">Inactive metallocarboxypeptidase ECM14</fullName>
    </recommendedName>
    <alternativeName>
        <fullName evidence="14">Inactive metallocarboxypeptidase ecm14</fullName>
    </alternativeName>
</protein>
<dbReference type="GO" id="GO:0006508">
    <property type="term" value="P:proteolysis"/>
    <property type="evidence" value="ECO:0007669"/>
    <property type="project" value="InterPro"/>
</dbReference>
<evidence type="ECO:0000256" key="3">
    <source>
        <dbReference type="ARBA" id="ARBA00004613"/>
    </source>
</evidence>
<keyword evidence="20" id="KW-1185">Reference proteome</keyword>
<organism evidence="19 20">
    <name type="scientific">Xylaria multiplex</name>
    <dbReference type="NCBI Taxonomy" id="323545"/>
    <lineage>
        <taxon>Eukaryota</taxon>
        <taxon>Fungi</taxon>
        <taxon>Dikarya</taxon>
        <taxon>Ascomycota</taxon>
        <taxon>Pezizomycotina</taxon>
        <taxon>Sordariomycetes</taxon>
        <taxon>Xylariomycetidae</taxon>
        <taxon>Xylariales</taxon>
        <taxon>Xylariaceae</taxon>
        <taxon>Xylaria</taxon>
    </lineage>
</organism>
<dbReference type="Pfam" id="PF00246">
    <property type="entry name" value="Peptidase_M14"/>
    <property type="match status" value="1"/>
</dbReference>
<comment type="similarity">
    <text evidence="4 15">Belongs to the peptidase M14 family.</text>
</comment>
<gene>
    <name evidence="19" type="ORF">GQX73_g2321</name>
</gene>
<keyword evidence="10" id="KW-1015">Disulfide bond</keyword>
<sequence length="578" mass="65783">MRLIHPSYTFLFIPLLFLCLQGVDYTSASRIPGLPPVRDESPIRIPTSPSPPSSASTSALRSFFRHLLGHFSSILSPHPSAGDSLTRWVDNRPRLIESLKDYEDQVVIRFNLSSTQHAAALRTVVDRMLLDVWDFTDSHVDIRIPNRRVRFLARALPPSLLENYSILIPDLARVAAATYPSRRSPIHTHQLYDRGTTPTSHTLPKKYDVVDVYFQDYQPYSVMVAWMRLVDSMFRGRGLVQMISIGKSYEGRDIPALRVGIRPVDENVSGPRRETLLVTGGFHAREWIATSSVNYVAWSFIQSVDSDPIVRKTLERFDLVFIPVLNPDGYEYTWEVDRLWRKSRQRTKMSYCPGLDLDHSFSYEWDSAGRQGEPCSGSYGGDEPFQAIEAAQLADWAKNETEQGSKFVGYLDLHSYSQQVLVPYTFSCEVQPPNIENLREVAMNLAKRMRLSNGESYTVASACGGHVENSAGPLIEAKGGSAIDFFYHELEAHYSYQIKLRDTGSYGFLLPSDNIIPVGEEVFQAMKYLGDFLLGNNGHEWMQETTNSEQIAQEPVSEENDEMITELRRRRRREMEDE</sequence>
<dbReference type="CDD" id="cd03860">
    <property type="entry name" value="M14_CP_A-B_like"/>
    <property type="match status" value="1"/>
</dbReference>
<keyword evidence="5" id="KW-0964">Secreted</keyword>
<feature type="region of interest" description="Disordered" evidence="16">
    <location>
        <begin position="548"/>
        <end position="578"/>
    </location>
</feature>
<dbReference type="GO" id="GO:0008270">
    <property type="term" value="F:zinc ion binding"/>
    <property type="evidence" value="ECO:0007669"/>
    <property type="project" value="InterPro"/>
</dbReference>
<feature type="region of interest" description="Disordered" evidence="16">
    <location>
        <begin position="38"/>
        <end position="57"/>
    </location>
</feature>
<evidence type="ECO:0000256" key="16">
    <source>
        <dbReference type="SAM" id="MobiDB-lite"/>
    </source>
</evidence>
<dbReference type="GO" id="GO:0005576">
    <property type="term" value="C:extracellular region"/>
    <property type="evidence" value="ECO:0007669"/>
    <property type="project" value="UniProtKB-SubCell"/>
</dbReference>
<keyword evidence="9" id="KW-0862">Zinc</keyword>
<feature type="signal peptide" evidence="17">
    <location>
        <begin position="1"/>
        <end position="28"/>
    </location>
</feature>
<dbReference type="GO" id="GO:0071555">
    <property type="term" value="P:cell wall organization"/>
    <property type="evidence" value="ECO:0007669"/>
    <property type="project" value="UniProtKB-KW"/>
</dbReference>
<dbReference type="InterPro" id="IPR000834">
    <property type="entry name" value="Peptidase_M14"/>
</dbReference>
<evidence type="ECO:0000256" key="8">
    <source>
        <dbReference type="ARBA" id="ARBA00022729"/>
    </source>
</evidence>
<dbReference type="Gene3D" id="3.40.630.10">
    <property type="entry name" value="Zn peptidases"/>
    <property type="match status" value="1"/>
</dbReference>
<evidence type="ECO:0000256" key="7">
    <source>
        <dbReference type="ARBA" id="ARBA00022723"/>
    </source>
</evidence>
<comment type="function">
    <text evidence="12">Inactive carboxypeptidase that may play a role in cell wall organization and biogenesis.</text>
</comment>
<evidence type="ECO:0000256" key="17">
    <source>
        <dbReference type="SAM" id="SignalP"/>
    </source>
</evidence>
<dbReference type="Proteomes" id="UP000481858">
    <property type="component" value="Unassembled WGS sequence"/>
</dbReference>